<dbReference type="EMBL" id="BMAW01055757">
    <property type="protein sequence ID" value="GFT02666.1"/>
    <property type="molecule type" value="Genomic_DNA"/>
</dbReference>
<organism evidence="3 4">
    <name type="scientific">Nephila pilipes</name>
    <name type="common">Giant wood spider</name>
    <name type="synonym">Nephila maculata</name>
    <dbReference type="NCBI Taxonomy" id="299642"/>
    <lineage>
        <taxon>Eukaryota</taxon>
        <taxon>Metazoa</taxon>
        <taxon>Ecdysozoa</taxon>
        <taxon>Arthropoda</taxon>
        <taxon>Chelicerata</taxon>
        <taxon>Arachnida</taxon>
        <taxon>Araneae</taxon>
        <taxon>Araneomorphae</taxon>
        <taxon>Entelegynae</taxon>
        <taxon>Araneoidea</taxon>
        <taxon>Nephilidae</taxon>
        <taxon>Nephila</taxon>
    </lineage>
</organism>
<dbReference type="Proteomes" id="UP000887013">
    <property type="component" value="Unassembled WGS sequence"/>
</dbReference>
<evidence type="ECO:0000256" key="1">
    <source>
        <dbReference type="SAM" id="MobiDB-lite"/>
    </source>
</evidence>
<evidence type="ECO:0000313" key="3">
    <source>
        <dbReference type="EMBL" id="GFT16680.1"/>
    </source>
</evidence>
<evidence type="ECO:0000313" key="4">
    <source>
        <dbReference type="Proteomes" id="UP000887013"/>
    </source>
</evidence>
<feature type="compositionally biased region" description="Polar residues" evidence="1">
    <location>
        <begin position="394"/>
        <end position="413"/>
    </location>
</feature>
<dbReference type="EMBL" id="BMAW01058515">
    <property type="protein sequence ID" value="GFT16680.1"/>
    <property type="molecule type" value="Genomic_DNA"/>
</dbReference>
<gene>
    <name evidence="2" type="ORF">NPIL_372061</name>
    <name evidence="3" type="ORF">NPIL_67521</name>
</gene>
<evidence type="ECO:0000313" key="2">
    <source>
        <dbReference type="EMBL" id="GFT02666.1"/>
    </source>
</evidence>
<comment type="caution">
    <text evidence="3">The sequence shown here is derived from an EMBL/GenBank/DDBJ whole genome shotgun (WGS) entry which is preliminary data.</text>
</comment>
<keyword evidence="4" id="KW-1185">Reference proteome</keyword>
<name>A0A8X6NJM9_NEPPI</name>
<dbReference type="AlphaFoldDB" id="A0A8X6NJM9"/>
<accession>A0A8X6NJM9</accession>
<feature type="non-terminal residue" evidence="3">
    <location>
        <position position="640"/>
    </location>
</feature>
<protein>
    <submittedName>
        <fullName evidence="3">Uncharacterized protein</fullName>
    </submittedName>
</protein>
<sequence length="640" mass="72220">MQNSNLYFSNPGSSISKIMSQEPLQSSSFSNFGQLENEDISLQMGHSSKYLNYSGFESNQNALFDEEQSSVFPNHAESMSNETSTHFTQRESSVYNLAEILSEINEYSMEQSNSGIYYPETFSNESISKYVQQSSIPLNYPKSISNESFNHFKKQKKSENDTIPTSDVSFSYGREQSDSYLDYRGQMYNENNSSYMQQSISFLHDPVLKSSESIANDMQPLLNYVGAIPNESFTHFPQRKRLEYNPVEKISTSIYCETEQSNSYWNPPGSIYSENNSSSTQHSISSLPTPVSNSTECASYNMYAVTPGQSYNLGSYTKKNISSDIESSNSSFVNLDYNLRECNFRDMQDLSSSFNHHEVLSNDVISFENHHTHSASVHPGTALRVYKTNDMLNSYSSSNSPRPLTLKSSPCDNEQSKRSLFHPDFTSNETESSVEQYSQQISYTSSLNSGENISNIIQNTISVSENQYQETISRNMENSTSSFCIPGPFTNTNNSFNLQPSNSGVCQPDLILKEIHSRDIQPAGSPIYSTELHKNFNNFHETPISSTSYLCIGSTLYKNCTIDSSPISLTNNYDNIPMNKDLDKSNEKDTVLHDYNKNNDIMPKAYISQGNKFKLTISNENGSRQCIFGDRNLCESKSNE</sequence>
<proteinExistence type="predicted"/>
<reference evidence="3" key="1">
    <citation type="submission" date="2020-08" db="EMBL/GenBank/DDBJ databases">
        <title>Multicomponent nature underlies the extraordinary mechanical properties of spider dragline silk.</title>
        <authorList>
            <person name="Kono N."/>
            <person name="Nakamura H."/>
            <person name="Mori M."/>
            <person name="Yoshida Y."/>
            <person name="Ohtoshi R."/>
            <person name="Malay A.D."/>
            <person name="Moran D.A.P."/>
            <person name="Tomita M."/>
            <person name="Numata K."/>
            <person name="Arakawa K."/>
        </authorList>
    </citation>
    <scope>NUCLEOTIDE SEQUENCE</scope>
</reference>
<feature type="region of interest" description="Disordered" evidence="1">
    <location>
        <begin position="394"/>
        <end position="433"/>
    </location>
</feature>